<dbReference type="InterPro" id="IPR052236">
    <property type="entry name" value="Small_GTPase_RasD"/>
</dbReference>
<evidence type="ECO:0000256" key="7">
    <source>
        <dbReference type="ARBA" id="ARBA00023288"/>
    </source>
</evidence>
<evidence type="ECO:0000256" key="3">
    <source>
        <dbReference type="ARBA" id="ARBA00022481"/>
    </source>
</evidence>
<sequence>MTLSDGSRDNHHSIMTSCPLTTDIVTFSVTSQSRLGLNILLLTTNIVENKHLDYRIVVLGAARVGKSSIISRFLSKTFENKYRATVDEFLEGELWMGGLRFKLAIIDTAGSYSFPAMNRVSIATADAVLLVYSIDDPASFRQVVELRQQVGEQRRDVPVVVVGNKSDLKCQCPTVGGPESATSWAYVDLDRGHVEVSAKEDVNIGEIFVELVSQGNISAKLEQQIRSGLSTTTSRDCSNVNKCCTIS</sequence>
<dbReference type="GO" id="GO:0003924">
    <property type="term" value="F:GTPase activity"/>
    <property type="evidence" value="ECO:0007669"/>
    <property type="project" value="InterPro"/>
</dbReference>
<dbReference type="FunFam" id="3.40.50.300:FF:000475">
    <property type="entry name" value="GTP-binding protein Rhes"/>
    <property type="match status" value="1"/>
</dbReference>
<evidence type="ECO:0000313" key="10">
    <source>
        <dbReference type="EMBL" id="KAK2140187.1"/>
    </source>
</evidence>
<keyword evidence="6" id="KW-0472">Membrane</keyword>
<dbReference type="InterPro" id="IPR001806">
    <property type="entry name" value="Small_GTPase"/>
</dbReference>
<comment type="subcellular location">
    <subcellularLocation>
        <location evidence="1">Cell membrane</location>
        <topology evidence="1">Lipid-anchor</topology>
    </subcellularLocation>
</comment>
<dbReference type="GO" id="GO:0005886">
    <property type="term" value="C:plasma membrane"/>
    <property type="evidence" value="ECO:0007669"/>
    <property type="project" value="UniProtKB-SubCell"/>
</dbReference>
<comment type="caution">
    <text evidence="10">The sequence shown here is derived from an EMBL/GenBank/DDBJ whole genome shotgun (WGS) entry which is preliminary data.</text>
</comment>
<proteinExistence type="inferred from homology"/>
<dbReference type="PANTHER" id="PTHR46149:SF7">
    <property type="entry name" value="GTP-BINDING PROTEIN DI-RAS2"/>
    <property type="match status" value="1"/>
</dbReference>
<organism evidence="10 11">
    <name type="scientific">Paralvinella palmiformis</name>
    <dbReference type="NCBI Taxonomy" id="53620"/>
    <lineage>
        <taxon>Eukaryota</taxon>
        <taxon>Metazoa</taxon>
        <taxon>Spiralia</taxon>
        <taxon>Lophotrochozoa</taxon>
        <taxon>Annelida</taxon>
        <taxon>Polychaeta</taxon>
        <taxon>Sedentaria</taxon>
        <taxon>Canalipalpata</taxon>
        <taxon>Terebellida</taxon>
        <taxon>Terebelliformia</taxon>
        <taxon>Alvinellidae</taxon>
        <taxon>Paralvinella</taxon>
    </lineage>
</organism>
<evidence type="ECO:0000256" key="5">
    <source>
        <dbReference type="ARBA" id="ARBA00023134"/>
    </source>
</evidence>
<evidence type="ECO:0000256" key="4">
    <source>
        <dbReference type="ARBA" id="ARBA00022741"/>
    </source>
</evidence>
<dbReference type="SUPFAM" id="SSF52540">
    <property type="entry name" value="P-loop containing nucleoside triphosphate hydrolases"/>
    <property type="match status" value="1"/>
</dbReference>
<keyword evidence="3" id="KW-0488">Methylation</keyword>
<keyword evidence="11" id="KW-1185">Reference proteome</keyword>
<evidence type="ECO:0000313" key="11">
    <source>
        <dbReference type="Proteomes" id="UP001208570"/>
    </source>
</evidence>
<dbReference type="EMBL" id="JAODUP010001449">
    <property type="protein sequence ID" value="KAK2140187.1"/>
    <property type="molecule type" value="Genomic_DNA"/>
</dbReference>
<dbReference type="PRINTS" id="PR00449">
    <property type="entry name" value="RASTRNSFRMNG"/>
</dbReference>
<keyword evidence="4" id="KW-0547">Nucleotide-binding</keyword>
<protein>
    <submittedName>
        <fullName evidence="10">Uncharacterized protein</fullName>
    </submittedName>
</protein>
<comment type="similarity">
    <text evidence="9">Belongs to the small GTPase superfamily. RasD family.</text>
</comment>
<keyword evidence="5" id="KW-0342">GTP-binding</keyword>
<dbReference type="Proteomes" id="UP001208570">
    <property type="component" value="Unassembled WGS sequence"/>
</dbReference>
<dbReference type="PANTHER" id="PTHR46149">
    <property type="entry name" value="MIP08469P"/>
    <property type="match status" value="1"/>
</dbReference>
<dbReference type="GO" id="GO:0005525">
    <property type="term" value="F:GTP binding"/>
    <property type="evidence" value="ECO:0007669"/>
    <property type="project" value="UniProtKB-KW"/>
</dbReference>
<keyword evidence="2" id="KW-1003">Cell membrane</keyword>
<dbReference type="AlphaFoldDB" id="A0AAD9ISJ0"/>
<name>A0AAD9ISJ0_9ANNE</name>
<evidence type="ECO:0000256" key="2">
    <source>
        <dbReference type="ARBA" id="ARBA00022475"/>
    </source>
</evidence>
<dbReference type="SMART" id="SM00175">
    <property type="entry name" value="RAB"/>
    <property type="match status" value="1"/>
</dbReference>
<dbReference type="PROSITE" id="PS51421">
    <property type="entry name" value="RAS"/>
    <property type="match status" value="1"/>
</dbReference>
<accession>A0AAD9ISJ0</accession>
<evidence type="ECO:0000256" key="8">
    <source>
        <dbReference type="ARBA" id="ARBA00023289"/>
    </source>
</evidence>
<keyword evidence="7" id="KW-0449">Lipoprotein</keyword>
<dbReference type="Gene3D" id="3.40.50.300">
    <property type="entry name" value="P-loop containing nucleotide triphosphate hydrolases"/>
    <property type="match status" value="1"/>
</dbReference>
<reference evidence="10" key="1">
    <citation type="journal article" date="2023" name="Mol. Biol. Evol.">
        <title>Third-Generation Sequencing Reveals the Adaptive Role of the Epigenome in Three Deep-Sea Polychaetes.</title>
        <authorList>
            <person name="Perez M."/>
            <person name="Aroh O."/>
            <person name="Sun Y."/>
            <person name="Lan Y."/>
            <person name="Juniper S.K."/>
            <person name="Young C.R."/>
            <person name="Angers B."/>
            <person name="Qian P.Y."/>
        </authorList>
    </citation>
    <scope>NUCLEOTIDE SEQUENCE</scope>
    <source>
        <strain evidence="10">P08H-3</strain>
    </source>
</reference>
<evidence type="ECO:0000256" key="9">
    <source>
        <dbReference type="ARBA" id="ARBA00038061"/>
    </source>
</evidence>
<dbReference type="Pfam" id="PF00071">
    <property type="entry name" value="Ras"/>
    <property type="match status" value="1"/>
</dbReference>
<keyword evidence="8" id="KW-0636">Prenylation</keyword>
<dbReference type="PROSITE" id="PS51419">
    <property type="entry name" value="RAB"/>
    <property type="match status" value="1"/>
</dbReference>
<evidence type="ECO:0000256" key="1">
    <source>
        <dbReference type="ARBA" id="ARBA00004193"/>
    </source>
</evidence>
<dbReference type="SMART" id="SM00174">
    <property type="entry name" value="RHO"/>
    <property type="match status" value="1"/>
</dbReference>
<dbReference type="InterPro" id="IPR027417">
    <property type="entry name" value="P-loop_NTPase"/>
</dbReference>
<dbReference type="SMART" id="SM00173">
    <property type="entry name" value="RAS"/>
    <property type="match status" value="1"/>
</dbReference>
<dbReference type="NCBIfam" id="TIGR00231">
    <property type="entry name" value="small_GTP"/>
    <property type="match status" value="1"/>
</dbReference>
<dbReference type="InterPro" id="IPR005225">
    <property type="entry name" value="Small_GTP-bd"/>
</dbReference>
<evidence type="ECO:0000256" key="6">
    <source>
        <dbReference type="ARBA" id="ARBA00023136"/>
    </source>
</evidence>
<gene>
    <name evidence="10" type="ORF">LSH36_1449g00016</name>
</gene>